<name>A0A1P8U886_9MICO</name>
<keyword evidence="4" id="KW-0547">Nucleotide-binding</keyword>
<keyword evidence="11" id="KW-1185">Reference proteome</keyword>
<keyword evidence="2" id="KW-1003">Cell membrane</keyword>
<feature type="domain" description="Pycsar effector protein" evidence="9">
    <location>
        <begin position="13"/>
        <end position="165"/>
    </location>
</feature>
<dbReference type="OrthoDB" id="3397489at2"/>
<keyword evidence="5 8" id="KW-1133">Transmembrane helix</keyword>
<dbReference type="GO" id="GO:0051607">
    <property type="term" value="P:defense response to virus"/>
    <property type="evidence" value="ECO:0007669"/>
    <property type="project" value="UniProtKB-KW"/>
</dbReference>
<dbReference type="Pfam" id="PF18967">
    <property type="entry name" value="PycTM"/>
    <property type="match status" value="1"/>
</dbReference>
<evidence type="ECO:0000256" key="1">
    <source>
        <dbReference type="ARBA" id="ARBA00004236"/>
    </source>
</evidence>
<evidence type="ECO:0000256" key="8">
    <source>
        <dbReference type="SAM" id="Phobius"/>
    </source>
</evidence>
<dbReference type="GO" id="GO:0000166">
    <property type="term" value="F:nucleotide binding"/>
    <property type="evidence" value="ECO:0007669"/>
    <property type="project" value="UniProtKB-KW"/>
</dbReference>
<feature type="transmembrane region" description="Helical" evidence="8">
    <location>
        <begin position="61"/>
        <end position="84"/>
    </location>
</feature>
<keyword evidence="6" id="KW-0051">Antiviral defense</keyword>
<evidence type="ECO:0000313" key="10">
    <source>
        <dbReference type="EMBL" id="APZ34285.1"/>
    </source>
</evidence>
<evidence type="ECO:0000256" key="7">
    <source>
        <dbReference type="ARBA" id="ARBA00023136"/>
    </source>
</evidence>
<organism evidence="10 11">
    <name type="scientific">Microbacterium aurum</name>
    <dbReference type="NCBI Taxonomy" id="36805"/>
    <lineage>
        <taxon>Bacteria</taxon>
        <taxon>Bacillati</taxon>
        <taxon>Actinomycetota</taxon>
        <taxon>Actinomycetes</taxon>
        <taxon>Micrococcales</taxon>
        <taxon>Microbacteriaceae</taxon>
        <taxon>Microbacterium</taxon>
    </lineage>
</organism>
<dbReference type="KEGG" id="maur:BOH66_08555"/>
<dbReference type="AlphaFoldDB" id="A0A1P8U886"/>
<proteinExistence type="predicted"/>
<evidence type="ECO:0000256" key="4">
    <source>
        <dbReference type="ARBA" id="ARBA00022741"/>
    </source>
</evidence>
<dbReference type="Proteomes" id="UP000187185">
    <property type="component" value="Chromosome"/>
</dbReference>
<protein>
    <recommendedName>
        <fullName evidence="9">Pycsar effector protein domain-containing protein</fullName>
    </recommendedName>
</protein>
<evidence type="ECO:0000313" key="11">
    <source>
        <dbReference type="Proteomes" id="UP000187185"/>
    </source>
</evidence>
<comment type="subcellular location">
    <subcellularLocation>
        <location evidence="1">Cell membrane</location>
    </subcellularLocation>
</comment>
<feature type="transmembrane region" description="Helical" evidence="8">
    <location>
        <begin position="31"/>
        <end position="49"/>
    </location>
</feature>
<dbReference type="STRING" id="36805.BOH66_08555"/>
<dbReference type="RefSeq" id="WP_076690599.1">
    <property type="nucleotide sequence ID" value="NZ_CP018762.1"/>
</dbReference>
<feature type="transmembrane region" description="Helical" evidence="8">
    <location>
        <begin position="150"/>
        <end position="172"/>
    </location>
</feature>
<evidence type="ECO:0000259" key="9">
    <source>
        <dbReference type="Pfam" id="PF18967"/>
    </source>
</evidence>
<dbReference type="GO" id="GO:0005886">
    <property type="term" value="C:plasma membrane"/>
    <property type="evidence" value="ECO:0007669"/>
    <property type="project" value="UniProtKB-SubCell"/>
</dbReference>
<keyword evidence="3 8" id="KW-0812">Transmembrane</keyword>
<evidence type="ECO:0000256" key="3">
    <source>
        <dbReference type="ARBA" id="ARBA00022692"/>
    </source>
</evidence>
<evidence type="ECO:0000256" key="6">
    <source>
        <dbReference type="ARBA" id="ARBA00023118"/>
    </source>
</evidence>
<sequence>MEPEQVELSDELAWRVHENAKGWISQVDVKSAAALAIEAAVLGFALALITNSDTLSQLTDLSRWIVGVGLFLLLVSVVLSMLVLMPRIKLREPKPKDRGYLYFGHLRHWDKEALTATLARNQVSDGQIADQVIKMSQIAWRKHVLLQWSLYFLLAGIVVIGGLYLLFVIGFFPAALGDLARTPCPTGVNPCP</sequence>
<reference evidence="10 11" key="1">
    <citation type="submission" date="2016-12" db="EMBL/GenBank/DDBJ databases">
        <title>Complete genome sequence of Microbacterium aurum KACC 15219.</title>
        <authorList>
            <person name="Jung Y."/>
            <person name="Shin J.-H."/>
            <person name="Lee Y.-J."/>
            <person name="Yi H."/>
            <person name="Bahn Y.-S."/>
            <person name="Kim J.F."/>
            <person name="Lee D.-W."/>
        </authorList>
    </citation>
    <scope>NUCLEOTIDE SEQUENCE [LARGE SCALE GENOMIC DNA]</scope>
    <source>
        <strain evidence="10 11">KACC 15219</strain>
    </source>
</reference>
<dbReference type="InterPro" id="IPR043760">
    <property type="entry name" value="PycTM_dom"/>
</dbReference>
<dbReference type="EMBL" id="CP018762">
    <property type="protein sequence ID" value="APZ34285.1"/>
    <property type="molecule type" value="Genomic_DNA"/>
</dbReference>
<gene>
    <name evidence="10" type="ORF">BOH66_08555</name>
</gene>
<evidence type="ECO:0000256" key="5">
    <source>
        <dbReference type="ARBA" id="ARBA00022989"/>
    </source>
</evidence>
<evidence type="ECO:0000256" key="2">
    <source>
        <dbReference type="ARBA" id="ARBA00022475"/>
    </source>
</evidence>
<keyword evidence="7 8" id="KW-0472">Membrane</keyword>
<accession>A0A1P8U886</accession>